<keyword evidence="2 4" id="KW-0472">Membrane</keyword>
<reference evidence="8" key="1">
    <citation type="submission" date="2021-12" db="EMBL/GenBank/DDBJ databases">
        <authorList>
            <person name="Rodrigo-Torres L."/>
            <person name="Arahal R. D."/>
            <person name="Lucena T."/>
        </authorList>
    </citation>
    <scope>NUCLEOTIDE SEQUENCE</scope>
    <source>
        <strain evidence="8">CECT 8267</strain>
    </source>
</reference>
<keyword evidence="3" id="KW-0998">Cell outer membrane</keyword>
<feature type="signal peptide" evidence="6">
    <location>
        <begin position="1"/>
        <end position="24"/>
    </location>
</feature>
<feature type="chain" id="PRO_5045625650" evidence="6">
    <location>
        <begin position="25"/>
        <end position="238"/>
    </location>
</feature>
<dbReference type="Proteomes" id="UP000838100">
    <property type="component" value="Unassembled WGS sequence"/>
</dbReference>
<dbReference type="InterPro" id="IPR050330">
    <property type="entry name" value="Bact_OuterMem_StrucFunc"/>
</dbReference>
<keyword evidence="8" id="KW-0449">Lipoprotein</keyword>
<dbReference type="CDD" id="cd07185">
    <property type="entry name" value="OmpA_C-like"/>
    <property type="match status" value="1"/>
</dbReference>
<dbReference type="SUPFAM" id="SSF103088">
    <property type="entry name" value="OmpA-like"/>
    <property type="match status" value="1"/>
</dbReference>
<name>A0ABM9AFI3_9GAMM</name>
<protein>
    <submittedName>
        <fullName evidence="8">Peptidoglycan-associated lipoprotein</fullName>
    </submittedName>
</protein>
<keyword evidence="9" id="KW-1185">Reference proteome</keyword>
<proteinExistence type="predicted"/>
<evidence type="ECO:0000256" key="5">
    <source>
        <dbReference type="SAM" id="Phobius"/>
    </source>
</evidence>
<evidence type="ECO:0000256" key="4">
    <source>
        <dbReference type="PROSITE-ProRule" id="PRU00473"/>
    </source>
</evidence>
<sequence length="238" mass="25432">MMKNKKTIGVILLASSLLVGQAQAASNTTALKQGSVFFGAAAVGAVAGGPVGFIIGAIAGGYLGEQIKTADELPAVNNALAETQHELMWTEQALVDSQQQLSSEVARNNELAETALDQLQLALLFTTGGSLLSEQDIDRLEQLSVFLTEHPQLSVRLDGYADPRGSAEFNQQLSEQRVASVQALLTAFKIESNRIETVSHGDSQAELSDNSDNYAMDRLVTVRLHRVPMADVVAQINP</sequence>
<dbReference type="InterPro" id="IPR036737">
    <property type="entry name" value="OmpA-like_sf"/>
</dbReference>
<evidence type="ECO:0000313" key="8">
    <source>
        <dbReference type="EMBL" id="CAH0991972.1"/>
    </source>
</evidence>
<dbReference type="PRINTS" id="PR01021">
    <property type="entry name" value="OMPADOMAIN"/>
</dbReference>
<evidence type="ECO:0000256" key="6">
    <source>
        <dbReference type="SAM" id="SignalP"/>
    </source>
</evidence>
<gene>
    <name evidence="8" type="primary">pal_4</name>
    <name evidence="8" type="ORF">SIN8267_02087</name>
</gene>
<organism evidence="8 9">
    <name type="scientific">Sinobacterium norvegicum</name>
    <dbReference type="NCBI Taxonomy" id="1641715"/>
    <lineage>
        <taxon>Bacteria</taxon>
        <taxon>Pseudomonadati</taxon>
        <taxon>Pseudomonadota</taxon>
        <taxon>Gammaproteobacteria</taxon>
        <taxon>Cellvibrionales</taxon>
        <taxon>Spongiibacteraceae</taxon>
        <taxon>Sinobacterium</taxon>
    </lineage>
</organism>
<keyword evidence="6" id="KW-0732">Signal</keyword>
<keyword evidence="5" id="KW-0812">Transmembrane</keyword>
<feature type="transmembrane region" description="Helical" evidence="5">
    <location>
        <begin position="34"/>
        <end position="59"/>
    </location>
</feature>
<accession>A0ABM9AFI3</accession>
<comment type="subcellular location">
    <subcellularLocation>
        <location evidence="1">Cell outer membrane</location>
    </subcellularLocation>
</comment>
<comment type="caution">
    <text evidence="8">The sequence shown here is derived from an EMBL/GenBank/DDBJ whole genome shotgun (WGS) entry which is preliminary data.</text>
</comment>
<dbReference type="Pfam" id="PF00691">
    <property type="entry name" value="OmpA"/>
    <property type="match status" value="1"/>
</dbReference>
<evidence type="ECO:0000256" key="1">
    <source>
        <dbReference type="ARBA" id="ARBA00004442"/>
    </source>
</evidence>
<dbReference type="InterPro" id="IPR006664">
    <property type="entry name" value="OMP_bac"/>
</dbReference>
<dbReference type="PROSITE" id="PS51123">
    <property type="entry name" value="OMPA_2"/>
    <property type="match status" value="1"/>
</dbReference>
<dbReference type="PANTHER" id="PTHR30329:SF21">
    <property type="entry name" value="LIPOPROTEIN YIAD-RELATED"/>
    <property type="match status" value="1"/>
</dbReference>
<evidence type="ECO:0000256" key="3">
    <source>
        <dbReference type="ARBA" id="ARBA00023237"/>
    </source>
</evidence>
<dbReference type="Gene3D" id="3.30.1330.60">
    <property type="entry name" value="OmpA-like domain"/>
    <property type="match status" value="1"/>
</dbReference>
<feature type="domain" description="OmpA-like" evidence="7">
    <location>
        <begin position="112"/>
        <end position="228"/>
    </location>
</feature>
<evidence type="ECO:0000313" key="9">
    <source>
        <dbReference type="Proteomes" id="UP000838100"/>
    </source>
</evidence>
<dbReference type="EMBL" id="CAKLPX010000002">
    <property type="protein sequence ID" value="CAH0991972.1"/>
    <property type="molecule type" value="Genomic_DNA"/>
</dbReference>
<dbReference type="InterPro" id="IPR006665">
    <property type="entry name" value="OmpA-like"/>
</dbReference>
<evidence type="ECO:0000256" key="2">
    <source>
        <dbReference type="ARBA" id="ARBA00023136"/>
    </source>
</evidence>
<keyword evidence="5" id="KW-1133">Transmembrane helix</keyword>
<dbReference type="PANTHER" id="PTHR30329">
    <property type="entry name" value="STATOR ELEMENT OF FLAGELLAR MOTOR COMPLEX"/>
    <property type="match status" value="1"/>
</dbReference>
<evidence type="ECO:0000259" key="7">
    <source>
        <dbReference type="PROSITE" id="PS51123"/>
    </source>
</evidence>